<reference evidence="2" key="1">
    <citation type="submission" date="2021-02" db="EMBL/GenBank/DDBJ databases">
        <authorList>
            <person name="Dougan E. K."/>
            <person name="Rhodes N."/>
            <person name="Thang M."/>
            <person name="Chan C."/>
        </authorList>
    </citation>
    <scope>NUCLEOTIDE SEQUENCE</scope>
</reference>
<feature type="compositionally biased region" description="Basic and acidic residues" evidence="1">
    <location>
        <begin position="110"/>
        <end position="122"/>
    </location>
</feature>
<proteinExistence type="predicted"/>
<feature type="compositionally biased region" description="Acidic residues" evidence="1">
    <location>
        <begin position="131"/>
        <end position="141"/>
    </location>
</feature>
<evidence type="ECO:0000313" key="3">
    <source>
        <dbReference type="Proteomes" id="UP000654075"/>
    </source>
</evidence>
<dbReference type="AlphaFoldDB" id="A0A813F234"/>
<comment type="caution">
    <text evidence="2">The sequence shown here is derived from an EMBL/GenBank/DDBJ whole genome shotgun (WGS) entry which is preliminary data.</text>
</comment>
<feature type="compositionally biased region" description="Basic and acidic residues" evidence="1">
    <location>
        <begin position="255"/>
        <end position="265"/>
    </location>
</feature>
<protein>
    <submittedName>
        <fullName evidence="2">Uncharacterized protein</fullName>
    </submittedName>
</protein>
<feature type="compositionally biased region" description="Low complexity" evidence="1">
    <location>
        <begin position="69"/>
        <end position="90"/>
    </location>
</feature>
<dbReference type="EMBL" id="CAJNNV010021891">
    <property type="protein sequence ID" value="CAE8607594.1"/>
    <property type="molecule type" value="Genomic_DNA"/>
</dbReference>
<evidence type="ECO:0000313" key="2">
    <source>
        <dbReference type="EMBL" id="CAE8607594.1"/>
    </source>
</evidence>
<dbReference type="Proteomes" id="UP000654075">
    <property type="component" value="Unassembled WGS sequence"/>
</dbReference>
<accession>A0A813F234</accession>
<organism evidence="2 3">
    <name type="scientific">Polarella glacialis</name>
    <name type="common">Dinoflagellate</name>
    <dbReference type="NCBI Taxonomy" id="89957"/>
    <lineage>
        <taxon>Eukaryota</taxon>
        <taxon>Sar</taxon>
        <taxon>Alveolata</taxon>
        <taxon>Dinophyceae</taxon>
        <taxon>Suessiales</taxon>
        <taxon>Suessiaceae</taxon>
        <taxon>Polarella</taxon>
    </lineage>
</organism>
<feature type="compositionally biased region" description="Basic and acidic residues" evidence="1">
    <location>
        <begin position="209"/>
        <end position="221"/>
    </location>
</feature>
<feature type="region of interest" description="Disordered" evidence="1">
    <location>
        <begin position="1"/>
        <end position="35"/>
    </location>
</feature>
<keyword evidence="3" id="KW-1185">Reference proteome</keyword>
<feature type="region of interest" description="Disordered" evidence="1">
    <location>
        <begin position="233"/>
        <end position="291"/>
    </location>
</feature>
<feature type="region of interest" description="Disordered" evidence="1">
    <location>
        <begin position="69"/>
        <end position="221"/>
    </location>
</feature>
<sequence>MDGLSAASCKKGSPARSMSNRSHSRPARRSTSQLLKVVPPAGWTMCECEADKDWVLCDRVEALQAQLAQQFQQHLQQSEETAPETVAPEPSVKEATLKRVQLQLMEEDAEERRAEARGHEEDSPQEASAGTEEEVDAEQTEEERREERRRKLAMPRPESARATRASSRRAKREPKDGEASQQRVGPVLPAQPVVEEPSQAAATSAEAVDWSKKDMTRAERKVAWRAAQALEAVSPQLSPQPQPLPQVEQVQKQAKKSEKRASKESEDADDSSSSKQRSKSRRSSNRSQKGE</sequence>
<name>A0A813F234_POLGL</name>
<evidence type="ECO:0000256" key="1">
    <source>
        <dbReference type="SAM" id="MobiDB-lite"/>
    </source>
</evidence>
<gene>
    <name evidence="2" type="ORF">PGLA1383_LOCUS25513</name>
</gene>
<dbReference type="OrthoDB" id="437121at2759"/>